<comment type="caution">
    <text evidence="2">The sequence shown here is derived from an EMBL/GenBank/DDBJ whole genome shotgun (WGS) entry which is preliminary data.</text>
</comment>
<dbReference type="EMBL" id="BJHW01000002">
    <property type="protein sequence ID" value="GDY58585.1"/>
    <property type="molecule type" value="Genomic_DNA"/>
</dbReference>
<protein>
    <submittedName>
        <fullName evidence="2">Uncharacterized protein</fullName>
    </submittedName>
</protein>
<gene>
    <name evidence="2" type="ORF">SVIO_092080</name>
</gene>
<name>A0A4D4LBU3_STRVO</name>
<organism evidence="2 3">
    <name type="scientific">Streptomyces violaceusniger</name>
    <dbReference type="NCBI Taxonomy" id="68280"/>
    <lineage>
        <taxon>Bacteria</taxon>
        <taxon>Bacillati</taxon>
        <taxon>Actinomycetota</taxon>
        <taxon>Actinomycetes</taxon>
        <taxon>Kitasatosporales</taxon>
        <taxon>Streptomycetaceae</taxon>
        <taxon>Streptomyces</taxon>
        <taxon>Streptomyces violaceusniger group</taxon>
    </lineage>
</organism>
<evidence type="ECO:0000313" key="3">
    <source>
        <dbReference type="Proteomes" id="UP000301309"/>
    </source>
</evidence>
<accession>A0A4D4LBU3</accession>
<keyword evidence="3" id="KW-1185">Reference proteome</keyword>
<sequence length="124" mass="13129">MTVVTVGPFGWCRALRPTAMICPNGRATAWWGGRGHGPGAVAGRKPIPPGATESRSAVRVTAPRDGDGLAPLRRPPRSPDRAAEPAPDGRPAPRTNTGHPRYDVGKTVKRPETLKAIGKPGRSW</sequence>
<dbReference type="AlphaFoldDB" id="A0A4D4LBU3"/>
<dbReference type="Proteomes" id="UP000301309">
    <property type="component" value="Unassembled WGS sequence"/>
</dbReference>
<feature type="region of interest" description="Disordered" evidence="1">
    <location>
        <begin position="31"/>
        <end position="124"/>
    </location>
</feature>
<evidence type="ECO:0000256" key="1">
    <source>
        <dbReference type="SAM" id="MobiDB-lite"/>
    </source>
</evidence>
<feature type="compositionally biased region" description="Basic and acidic residues" evidence="1">
    <location>
        <begin position="100"/>
        <end position="113"/>
    </location>
</feature>
<reference evidence="2 3" key="1">
    <citation type="journal article" date="2020" name="Int. J. Syst. Evol. Microbiol.">
        <title>Reclassification of Streptomyces castelarensis and Streptomyces sporoclivatus as later heterotypic synonyms of Streptomyces antimycoticus.</title>
        <authorList>
            <person name="Komaki H."/>
            <person name="Tamura T."/>
        </authorList>
    </citation>
    <scope>NUCLEOTIDE SEQUENCE [LARGE SCALE GENOMIC DNA]</scope>
    <source>
        <strain evidence="2 3">NBRC 13459</strain>
    </source>
</reference>
<proteinExistence type="predicted"/>
<evidence type="ECO:0000313" key="2">
    <source>
        <dbReference type="EMBL" id="GDY58585.1"/>
    </source>
</evidence>